<proteinExistence type="predicted"/>
<dbReference type="EMBL" id="CACRUQ010000002">
    <property type="protein sequence ID" value="VYT62323.1"/>
    <property type="molecule type" value="Genomic_DNA"/>
</dbReference>
<protein>
    <submittedName>
        <fullName evidence="1">Uncharacterized protein</fullName>
    </submittedName>
</protein>
<sequence length="71" mass="8301">MGVELQKVTCYNVYKAERTLLIACKEALEQIELTRYAEAFENERITNILKYGIACYKKICRVLVQKNKINI</sequence>
<accession>A0A6N2Y7Z8</accession>
<gene>
    <name evidence="1" type="ORF">RTLFYP15_00290</name>
</gene>
<dbReference type="AlphaFoldDB" id="A0A6N2Y7Z8"/>
<name>A0A6N2Y7Z8_9FIRM</name>
<evidence type="ECO:0000313" key="1">
    <source>
        <dbReference type="EMBL" id="VYT62323.1"/>
    </source>
</evidence>
<organism evidence="1">
    <name type="scientific">[Ruminococcus] torques</name>
    <dbReference type="NCBI Taxonomy" id="33039"/>
    <lineage>
        <taxon>Bacteria</taxon>
        <taxon>Bacillati</taxon>
        <taxon>Bacillota</taxon>
        <taxon>Clostridia</taxon>
        <taxon>Lachnospirales</taxon>
        <taxon>Lachnospiraceae</taxon>
        <taxon>Mediterraneibacter</taxon>
    </lineage>
</organism>
<reference evidence="1" key="1">
    <citation type="submission" date="2019-11" db="EMBL/GenBank/DDBJ databases">
        <authorList>
            <person name="Feng L."/>
        </authorList>
    </citation>
    <scope>NUCLEOTIDE SEQUENCE</scope>
    <source>
        <strain evidence="1">RtorquesLFYP15</strain>
    </source>
</reference>